<proteinExistence type="predicted"/>
<organism evidence="2 3">
    <name type="scientific">Streptomyces thermolineatus</name>
    <dbReference type="NCBI Taxonomy" id="44033"/>
    <lineage>
        <taxon>Bacteria</taxon>
        <taxon>Bacillati</taxon>
        <taxon>Actinomycetota</taxon>
        <taxon>Actinomycetes</taxon>
        <taxon>Kitasatosporales</taxon>
        <taxon>Streptomycetaceae</taxon>
        <taxon>Streptomyces</taxon>
    </lineage>
</organism>
<dbReference type="Pfam" id="PF13613">
    <property type="entry name" value="HTH_Tnp_4"/>
    <property type="match status" value="1"/>
</dbReference>
<evidence type="ECO:0000313" key="3">
    <source>
        <dbReference type="Proteomes" id="UP001501358"/>
    </source>
</evidence>
<keyword evidence="3" id="KW-1185">Reference proteome</keyword>
<protein>
    <recommendedName>
        <fullName evidence="1">Transposase Helix-turn-helix domain-containing protein</fullName>
    </recommendedName>
</protein>
<dbReference type="Proteomes" id="UP001501358">
    <property type="component" value="Unassembled WGS sequence"/>
</dbReference>
<reference evidence="3" key="1">
    <citation type="journal article" date="2019" name="Int. J. Syst. Evol. Microbiol.">
        <title>The Global Catalogue of Microorganisms (GCM) 10K type strain sequencing project: providing services to taxonomists for standard genome sequencing and annotation.</title>
        <authorList>
            <consortium name="The Broad Institute Genomics Platform"/>
            <consortium name="The Broad Institute Genome Sequencing Center for Infectious Disease"/>
            <person name="Wu L."/>
            <person name="Ma J."/>
        </authorList>
    </citation>
    <scope>NUCLEOTIDE SEQUENCE [LARGE SCALE GENOMIC DNA]</scope>
    <source>
        <strain evidence="3">JCM 6307</strain>
    </source>
</reference>
<gene>
    <name evidence="2" type="ORF">GCM10010406_49840</name>
</gene>
<dbReference type="InterPro" id="IPR027805">
    <property type="entry name" value="Transposase_HTH_dom"/>
</dbReference>
<name>A0ABP6A5S0_9ACTN</name>
<dbReference type="EMBL" id="BAAATA010000042">
    <property type="protein sequence ID" value="GAA2507286.1"/>
    <property type="molecule type" value="Genomic_DNA"/>
</dbReference>
<feature type="domain" description="Transposase Helix-turn-helix" evidence="1">
    <location>
        <begin position="12"/>
        <end position="63"/>
    </location>
</feature>
<evidence type="ECO:0000313" key="2">
    <source>
        <dbReference type="EMBL" id="GAA2507286.1"/>
    </source>
</evidence>
<evidence type="ECO:0000259" key="1">
    <source>
        <dbReference type="Pfam" id="PF13613"/>
    </source>
</evidence>
<comment type="caution">
    <text evidence="2">The sequence shown here is derived from an EMBL/GenBank/DDBJ whole genome shotgun (WGS) entry which is preliminary data.</text>
</comment>
<sequence>MLVVTRESDLHCKFPPHQRALVALAYLRKHDTLAQVAACFGISLGTTHAYTSRVIGLLVTRPPACSQSCARAIRTTCRSTAPSPSAIAWATAGSTTLPSTADTAYTCRPSPTLPQSLTRRGPIDHVLWISPTLPGRRHVPTATHVHRIIRIRERQGVPVLADHAYQGAGL</sequence>
<accession>A0ABP6A5S0</accession>